<dbReference type="SMART" id="SM01133">
    <property type="entry name" value="DeoC"/>
    <property type="match status" value="1"/>
</dbReference>
<evidence type="ECO:0000256" key="6">
    <source>
        <dbReference type="ARBA" id="ARBA00056337"/>
    </source>
</evidence>
<dbReference type="FunFam" id="3.20.20.70:FF:000044">
    <property type="entry name" value="Deoxyribose-phosphate aldolase"/>
    <property type="match status" value="1"/>
</dbReference>
<dbReference type="Pfam" id="PF01791">
    <property type="entry name" value="DeoC"/>
    <property type="match status" value="1"/>
</dbReference>
<keyword evidence="4 7" id="KW-0704">Schiff base</keyword>
<gene>
    <name evidence="7" type="primary">deoC</name>
    <name evidence="8" type="ordered locus">Slip_1634</name>
</gene>
<evidence type="ECO:0000256" key="3">
    <source>
        <dbReference type="ARBA" id="ARBA00023239"/>
    </source>
</evidence>
<reference evidence="9" key="1">
    <citation type="journal article" date="2010" name="Stand. Genomic Sci.">
        <title>Complete genome sequence of Syntrophothermus lipocalidus type strain (TGB-C1T).</title>
        <authorList>
            <consortium name="US DOE Joint Genome Institute (JGI-PGF)"/>
            <person name="Djao O."/>
            <person name="Zhang X."/>
            <person name="Lucas S."/>
            <person name="Lapidus A."/>
            <person name="Glavina Del Rio T."/>
            <person name="Nolan M."/>
            <person name="Tice H."/>
            <person name="Cheng J."/>
            <person name="Han C."/>
            <person name="Tapia R."/>
            <person name="Goodwin L."/>
            <person name="Pitluck S."/>
            <person name="Liolios K."/>
            <person name="Ivanova N."/>
            <person name="Mavromatis K."/>
            <person name="Mikhailova N."/>
            <person name="Ovchinnikova G."/>
            <person name="Pati A."/>
            <person name="Brambilla E."/>
            <person name="Chen A."/>
            <person name="Palaniappan K."/>
            <person name="Land M."/>
            <person name="Hauser L."/>
            <person name="Chang Y."/>
            <person name="Jeffries C."/>
            <person name="Rohde M."/>
            <person name="Sikorski J."/>
            <person name="Spring S."/>
            <person name="Goker M."/>
            <person name="Detter J."/>
            <person name="Woyke T."/>
            <person name="Bristow J."/>
            <person name="Eisen J."/>
            <person name="Markowitz V."/>
            <person name="Hugenholtz P."/>
            <person name="Kyrpides N."/>
            <person name="Klenk H."/>
        </authorList>
    </citation>
    <scope>NUCLEOTIDE SEQUENCE [LARGE SCALE GENOMIC DNA]</scope>
    <source>
        <strain evidence="9">DSM 12680 / TGB-C1</strain>
    </source>
</reference>
<comment type="catalytic activity">
    <reaction evidence="5 7">
        <text>2-deoxy-D-ribose 5-phosphate = D-glyceraldehyde 3-phosphate + acetaldehyde</text>
        <dbReference type="Rhea" id="RHEA:12821"/>
        <dbReference type="ChEBI" id="CHEBI:15343"/>
        <dbReference type="ChEBI" id="CHEBI:59776"/>
        <dbReference type="ChEBI" id="CHEBI:62877"/>
        <dbReference type="EC" id="4.1.2.4"/>
    </reaction>
</comment>
<evidence type="ECO:0000256" key="1">
    <source>
        <dbReference type="ARBA" id="ARBA00010936"/>
    </source>
</evidence>
<feature type="active site" description="Schiff-base intermediate with acetaldehyde" evidence="7">
    <location>
        <position position="157"/>
    </location>
</feature>
<dbReference type="GO" id="GO:0006018">
    <property type="term" value="P:2-deoxyribose 1-phosphate catabolic process"/>
    <property type="evidence" value="ECO:0007669"/>
    <property type="project" value="UniProtKB-UniRule"/>
</dbReference>
<comment type="similarity">
    <text evidence="1 7">Belongs to the DeoC/FbaB aldolase family. DeoC type 1 subfamily.</text>
</comment>
<dbReference type="HOGENOM" id="CLU_053595_0_2_9"/>
<evidence type="ECO:0000256" key="4">
    <source>
        <dbReference type="ARBA" id="ARBA00023270"/>
    </source>
</evidence>
<comment type="subcellular location">
    <subcellularLocation>
        <location evidence="7">Cytoplasm</location>
    </subcellularLocation>
</comment>
<proteinExistence type="inferred from homology"/>
<dbReference type="NCBIfam" id="TIGR00126">
    <property type="entry name" value="deoC"/>
    <property type="match status" value="1"/>
</dbReference>
<evidence type="ECO:0000256" key="5">
    <source>
        <dbReference type="ARBA" id="ARBA00048791"/>
    </source>
</evidence>
<dbReference type="InterPro" id="IPR013785">
    <property type="entry name" value="Aldolase_TIM"/>
</dbReference>
<evidence type="ECO:0000256" key="7">
    <source>
        <dbReference type="HAMAP-Rule" id="MF_00114"/>
    </source>
</evidence>
<dbReference type="GO" id="GO:0016052">
    <property type="term" value="P:carbohydrate catabolic process"/>
    <property type="evidence" value="ECO:0007669"/>
    <property type="project" value="TreeGrafter"/>
</dbReference>
<dbReference type="PANTHER" id="PTHR10889">
    <property type="entry name" value="DEOXYRIBOSE-PHOSPHATE ALDOLASE"/>
    <property type="match status" value="1"/>
</dbReference>
<name>D7CNV8_SYNLT</name>
<dbReference type="HAMAP" id="MF_00114">
    <property type="entry name" value="DeoC_type1"/>
    <property type="match status" value="1"/>
</dbReference>
<sequence>MLTRSEMSRYIDSTLLRPDATAEEIRRLCEEAARYRFFAVCVNPGRLELAARCLEAEEVKLCTVVGFPLGANATVIKVKEAETAMEAGATELDAVMNIGLFKDGNYRAVEEEVQGLARLVHDRGGILKIIIETGYLNPEEIRLATRLVAAGGADFVKTCTGFGPRGVAGDDIIYIRSSAPPSLKIKASGGIESYQQALGLIELGADRIGTSHARSIISELMEI</sequence>
<comment type="function">
    <text evidence="6 7">Catalyzes a reversible aldol reaction between acetaldehyde and D-glyceraldehyde 3-phosphate to generate 2-deoxy-D-ribose 5-phosphate.</text>
</comment>
<keyword evidence="9" id="KW-1185">Reference proteome</keyword>
<feature type="active site" description="Proton donor/acceptor" evidence="7">
    <location>
        <position position="186"/>
    </location>
</feature>
<dbReference type="Gene3D" id="3.20.20.70">
    <property type="entry name" value="Aldolase class I"/>
    <property type="match status" value="1"/>
</dbReference>
<dbReference type="GO" id="GO:0005737">
    <property type="term" value="C:cytoplasm"/>
    <property type="evidence" value="ECO:0007669"/>
    <property type="project" value="UniProtKB-SubCell"/>
</dbReference>
<dbReference type="GO" id="GO:0009264">
    <property type="term" value="P:deoxyribonucleotide catabolic process"/>
    <property type="evidence" value="ECO:0007669"/>
    <property type="project" value="UniProtKB-UniRule"/>
</dbReference>
<evidence type="ECO:0000313" key="8">
    <source>
        <dbReference type="EMBL" id="ADI02393.1"/>
    </source>
</evidence>
<keyword evidence="2 7" id="KW-0963">Cytoplasm</keyword>
<dbReference type="SUPFAM" id="SSF51569">
    <property type="entry name" value="Aldolase"/>
    <property type="match status" value="1"/>
</dbReference>
<evidence type="ECO:0000313" key="9">
    <source>
        <dbReference type="Proteomes" id="UP000000378"/>
    </source>
</evidence>
<dbReference type="eggNOG" id="COG0274">
    <property type="taxonomic scope" value="Bacteria"/>
</dbReference>
<evidence type="ECO:0000256" key="2">
    <source>
        <dbReference type="ARBA" id="ARBA00022490"/>
    </source>
</evidence>
<dbReference type="AlphaFoldDB" id="D7CNV8"/>
<reference evidence="8 9" key="2">
    <citation type="journal article" date="2010" name="Stand. Genomic Sci.">
        <title>Complete genome sequence of Syntrophothermus lipocalidus type strain (TGB-C1).</title>
        <authorList>
            <person name="Djao O.D."/>
            <person name="Zhang X."/>
            <person name="Lucas S."/>
            <person name="Lapidus A."/>
            <person name="Del Rio T.G."/>
            <person name="Nolan M."/>
            <person name="Tice H."/>
            <person name="Cheng J.F."/>
            <person name="Han C."/>
            <person name="Tapia R."/>
            <person name="Goodwin L."/>
            <person name="Pitluck S."/>
            <person name="Liolios K."/>
            <person name="Ivanova N."/>
            <person name="Mavromatis K."/>
            <person name="Mikhailova N."/>
            <person name="Ovchinnikova G."/>
            <person name="Pati A."/>
            <person name="Brambilla E."/>
            <person name="Chen A."/>
            <person name="Palaniappan K."/>
            <person name="Land M."/>
            <person name="Hauser L."/>
            <person name="Chang Y.J."/>
            <person name="Jeffries C.D."/>
            <person name="Rohde M."/>
            <person name="Sikorski J."/>
            <person name="Spring S."/>
            <person name="Goker M."/>
            <person name="Detter J.C."/>
            <person name="Woyke T."/>
            <person name="Bristow J."/>
            <person name="Eisen J.A."/>
            <person name="Markowitz V."/>
            <person name="Hugenholtz P."/>
            <person name="Kyrpides N.C."/>
            <person name="Klenk H.P."/>
        </authorList>
    </citation>
    <scope>NUCLEOTIDE SEQUENCE [LARGE SCALE GENOMIC DNA]</scope>
    <source>
        <strain evidence="9">DSM 12680 / TGB-C1</strain>
    </source>
</reference>
<dbReference type="Proteomes" id="UP000000378">
    <property type="component" value="Chromosome"/>
</dbReference>
<comment type="pathway">
    <text evidence="7">Carbohydrate degradation; 2-deoxy-D-ribose 1-phosphate degradation; D-glyceraldehyde 3-phosphate and acetaldehyde from 2-deoxy-alpha-D-ribose 1-phosphate: step 2/2.</text>
</comment>
<dbReference type="InterPro" id="IPR002915">
    <property type="entry name" value="DeoC/FbaB/LacD_aldolase"/>
</dbReference>
<dbReference type="PANTHER" id="PTHR10889:SF1">
    <property type="entry name" value="DEOXYRIBOSE-PHOSPHATE ALDOLASE"/>
    <property type="match status" value="1"/>
</dbReference>
<dbReference type="UniPathway" id="UPA00002">
    <property type="reaction ID" value="UER00468"/>
</dbReference>
<dbReference type="CDD" id="cd00959">
    <property type="entry name" value="DeoC"/>
    <property type="match status" value="1"/>
</dbReference>
<dbReference type="PIRSF" id="PIRSF001357">
    <property type="entry name" value="DeoC"/>
    <property type="match status" value="1"/>
</dbReference>
<dbReference type="RefSeq" id="WP_013175795.1">
    <property type="nucleotide sequence ID" value="NC_014220.1"/>
</dbReference>
<dbReference type="EMBL" id="CP002048">
    <property type="protein sequence ID" value="ADI02393.1"/>
    <property type="molecule type" value="Genomic_DNA"/>
</dbReference>
<feature type="active site" description="Proton donor/acceptor" evidence="7">
    <location>
        <position position="93"/>
    </location>
</feature>
<dbReference type="EC" id="4.1.2.4" evidence="7"/>
<dbReference type="GO" id="GO:0004139">
    <property type="term" value="F:deoxyribose-phosphate aldolase activity"/>
    <property type="evidence" value="ECO:0007669"/>
    <property type="project" value="UniProtKB-UniRule"/>
</dbReference>
<keyword evidence="3 7" id="KW-0456">Lyase</keyword>
<organism evidence="8 9">
    <name type="scientific">Syntrophothermus lipocalidus (strain DSM 12680 / TGB-C1)</name>
    <dbReference type="NCBI Taxonomy" id="643648"/>
    <lineage>
        <taxon>Bacteria</taxon>
        <taxon>Bacillati</taxon>
        <taxon>Bacillota</taxon>
        <taxon>Clostridia</taxon>
        <taxon>Eubacteriales</taxon>
        <taxon>Syntrophomonadaceae</taxon>
        <taxon>Syntrophothermus</taxon>
    </lineage>
</organism>
<accession>D7CNV8</accession>
<dbReference type="KEGG" id="slp:Slip_1634"/>
<dbReference type="STRING" id="643648.Slip_1634"/>
<dbReference type="InterPro" id="IPR011343">
    <property type="entry name" value="DeoC"/>
</dbReference>
<protein>
    <recommendedName>
        <fullName evidence="7">Deoxyribose-phosphate aldolase</fullName>
        <shortName evidence="7">DERA</shortName>
        <ecNumber evidence="7">4.1.2.4</ecNumber>
    </recommendedName>
    <alternativeName>
        <fullName evidence="7">2-deoxy-D-ribose 5-phosphate aldolase</fullName>
    </alternativeName>
    <alternativeName>
        <fullName evidence="7">Phosphodeoxyriboaldolase</fullName>
        <shortName evidence="7">Deoxyriboaldolase</shortName>
    </alternativeName>
</protein>
<dbReference type="InterPro" id="IPR028581">
    <property type="entry name" value="DeoC_typeI"/>
</dbReference>